<keyword evidence="1" id="KW-0812">Transmembrane</keyword>
<proteinExistence type="predicted"/>
<dbReference type="RefSeq" id="WP_090605645.1">
    <property type="nucleotide sequence ID" value="NZ_FNZR01000004.1"/>
</dbReference>
<evidence type="ECO:0000256" key="1">
    <source>
        <dbReference type="SAM" id="Phobius"/>
    </source>
</evidence>
<keyword evidence="3" id="KW-1185">Reference proteome</keyword>
<organism evidence="2 3">
    <name type="scientific">Parapedobacter koreensis</name>
    <dbReference type="NCBI Taxonomy" id="332977"/>
    <lineage>
        <taxon>Bacteria</taxon>
        <taxon>Pseudomonadati</taxon>
        <taxon>Bacteroidota</taxon>
        <taxon>Sphingobacteriia</taxon>
        <taxon>Sphingobacteriales</taxon>
        <taxon>Sphingobacteriaceae</taxon>
        <taxon>Parapedobacter</taxon>
    </lineage>
</organism>
<protein>
    <submittedName>
        <fullName evidence="2">Uncharacterized protein</fullName>
    </submittedName>
</protein>
<accession>A0A1H7NXS6</accession>
<dbReference type="EMBL" id="FNZR01000004">
    <property type="protein sequence ID" value="SEL27657.1"/>
    <property type="molecule type" value="Genomic_DNA"/>
</dbReference>
<dbReference type="AlphaFoldDB" id="A0A1H7NXS6"/>
<feature type="transmembrane region" description="Helical" evidence="1">
    <location>
        <begin position="149"/>
        <end position="168"/>
    </location>
</feature>
<dbReference type="OrthoDB" id="677448at2"/>
<evidence type="ECO:0000313" key="3">
    <source>
        <dbReference type="Proteomes" id="UP000198916"/>
    </source>
</evidence>
<reference evidence="3" key="1">
    <citation type="submission" date="2016-10" db="EMBL/GenBank/DDBJ databases">
        <authorList>
            <person name="Varghese N."/>
            <person name="Submissions S."/>
        </authorList>
    </citation>
    <scope>NUCLEOTIDE SEQUENCE [LARGE SCALE GENOMIC DNA]</scope>
    <source>
        <strain evidence="3">Jip14</strain>
    </source>
</reference>
<name>A0A1H7NXS6_9SPHI</name>
<sequence>MKDKHTHKHVDASDTLPEVLRVNSYILPEGYFEDLQQRILQRCRHIEDSQAAFVVPEGYFEQLENSTVAKLIEQKLKAVVADPGLSVPPAYFVDLTERLLATQKLNEHVSETGFTVPSSYFGTLQNSISRQTTTREEIIPIRKISRPRWMFYAAAACVALMISIAGLFRLADDSQPIAGPLASVSDQDILNYLELYGTAGDVVYISEHLDDFDGGYIGEGLSEEDIEAYLNHTL</sequence>
<dbReference type="Proteomes" id="UP000198916">
    <property type="component" value="Unassembled WGS sequence"/>
</dbReference>
<keyword evidence="1" id="KW-1133">Transmembrane helix</keyword>
<evidence type="ECO:0000313" key="2">
    <source>
        <dbReference type="EMBL" id="SEL27657.1"/>
    </source>
</evidence>
<gene>
    <name evidence="2" type="ORF">SAMN05421740_104121</name>
</gene>
<keyword evidence="1" id="KW-0472">Membrane</keyword>
<dbReference type="STRING" id="332977.SAMN05421740_104121"/>